<dbReference type="PANTHER" id="PTHR34591">
    <property type="entry name" value="OS03G0653100 PROTEIN-RELATED"/>
    <property type="match status" value="1"/>
</dbReference>
<feature type="domain" description="F-box" evidence="1">
    <location>
        <begin position="1"/>
        <end position="46"/>
    </location>
</feature>
<name>B8ANM6_ORYSI</name>
<dbReference type="CDD" id="cd22157">
    <property type="entry name" value="F-box_AtFBW1-like"/>
    <property type="match status" value="1"/>
</dbReference>
<keyword evidence="3" id="KW-1185">Reference proteome</keyword>
<evidence type="ECO:0000259" key="1">
    <source>
        <dbReference type="PROSITE" id="PS50181"/>
    </source>
</evidence>
<dbReference type="AlphaFoldDB" id="B8ANM6"/>
<dbReference type="OMA" id="KIAGSWF"/>
<sequence length="263" mass="30466">MEQLLLPDDVLANILGRLPPRSLAAARCVCADWRAVIDDRRLLRTDLLPLSELNPIVQELEWPPSRLITRVFSSATKRWEDRPFVREGEAAGTVGHLQKLSEYGEYRAVYWPGALYVHHFSYVIRLSMSDGKYRVIKLLPAIDIRYYQNFYFGKSEKGAEWVLKHQNGLKPLLPSWKYGQQVHGPWILRDVNYNLYCEKIAGSWFYNADGEDISLEENTEALLEDKFEWYSDNDDVVEAQGGGENAMKIMRFQDSILIKRSSF</sequence>
<dbReference type="PANTHER" id="PTHR34591:SF32">
    <property type="entry name" value="OS03G0653100 PROTEIN"/>
    <property type="match status" value="1"/>
</dbReference>
<dbReference type="Gramene" id="BGIOSGA013260-TA">
    <property type="protein sequence ID" value="BGIOSGA013260-PA"/>
    <property type="gene ID" value="BGIOSGA013260"/>
</dbReference>
<protein>
    <recommendedName>
        <fullName evidence="1">F-box domain-containing protein</fullName>
    </recommendedName>
</protein>
<organism evidence="2 3">
    <name type="scientific">Oryza sativa subsp. indica</name>
    <name type="common">Rice</name>
    <dbReference type="NCBI Taxonomy" id="39946"/>
    <lineage>
        <taxon>Eukaryota</taxon>
        <taxon>Viridiplantae</taxon>
        <taxon>Streptophyta</taxon>
        <taxon>Embryophyta</taxon>
        <taxon>Tracheophyta</taxon>
        <taxon>Spermatophyta</taxon>
        <taxon>Magnoliopsida</taxon>
        <taxon>Liliopsida</taxon>
        <taxon>Poales</taxon>
        <taxon>Poaceae</taxon>
        <taxon>BOP clade</taxon>
        <taxon>Oryzoideae</taxon>
        <taxon>Oryzeae</taxon>
        <taxon>Oryzinae</taxon>
        <taxon>Oryza</taxon>
        <taxon>Oryza sativa</taxon>
    </lineage>
</organism>
<proteinExistence type="predicted"/>
<dbReference type="InterPro" id="IPR036047">
    <property type="entry name" value="F-box-like_dom_sf"/>
</dbReference>
<dbReference type="Pfam" id="PF00646">
    <property type="entry name" value="F-box"/>
    <property type="match status" value="1"/>
</dbReference>
<dbReference type="SUPFAM" id="SSF81383">
    <property type="entry name" value="F-box domain"/>
    <property type="match status" value="1"/>
</dbReference>
<dbReference type="HOGENOM" id="CLU_030606_3_0_1"/>
<evidence type="ECO:0000313" key="2">
    <source>
        <dbReference type="EMBL" id="EEC75871.1"/>
    </source>
</evidence>
<evidence type="ECO:0000313" key="3">
    <source>
        <dbReference type="Proteomes" id="UP000007015"/>
    </source>
</evidence>
<dbReference type="Gene3D" id="1.20.1280.50">
    <property type="match status" value="1"/>
</dbReference>
<dbReference type="SMART" id="SM00256">
    <property type="entry name" value="FBOX"/>
    <property type="match status" value="1"/>
</dbReference>
<gene>
    <name evidence="2" type="ORF">OsI_12898</name>
</gene>
<dbReference type="InterPro" id="IPR001810">
    <property type="entry name" value="F-box_dom"/>
</dbReference>
<dbReference type="Proteomes" id="UP000007015">
    <property type="component" value="Chromosome 3"/>
</dbReference>
<reference evidence="2 3" key="1">
    <citation type="journal article" date="2005" name="PLoS Biol.">
        <title>The genomes of Oryza sativa: a history of duplications.</title>
        <authorList>
            <person name="Yu J."/>
            <person name="Wang J."/>
            <person name="Lin W."/>
            <person name="Li S."/>
            <person name="Li H."/>
            <person name="Zhou J."/>
            <person name="Ni P."/>
            <person name="Dong W."/>
            <person name="Hu S."/>
            <person name="Zeng C."/>
            <person name="Zhang J."/>
            <person name="Zhang Y."/>
            <person name="Li R."/>
            <person name="Xu Z."/>
            <person name="Li S."/>
            <person name="Li X."/>
            <person name="Zheng H."/>
            <person name="Cong L."/>
            <person name="Lin L."/>
            <person name="Yin J."/>
            <person name="Geng J."/>
            <person name="Li G."/>
            <person name="Shi J."/>
            <person name="Liu J."/>
            <person name="Lv H."/>
            <person name="Li J."/>
            <person name="Wang J."/>
            <person name="Deng Y."/>
            <person name="Ran L."/>
            <person name="Shi X."/>
            <person name="Wang X."/>
            <person name="Wu Q."/>
            <person name="Li C."/>
            <person name="Ren X."/>
            <person name="Wang J."/>
            <person name="Wang X."/>
            <person name="Li D."/>
            <person name="Liu D."/>
            <person name="Zhang X."/>
            <person name="Ji Z."/>
            <person name="Zhao W."/>
            <person name="Sun Y."/>
            <person name="Zhang Z."/>
            <person name="Bao J."/>
            <person name="Han Y."/>
            <person name="Dong L."/>
            <person name="Ji J."/>
            <person name="Chen P."/>
            <person name="Wu S."/>
            <person name="Liu J."/>
            <person name="Xiao Y."/>
            <person name="Bu D."/>
            <person name="Tan J."/>
            <person name="Yang L."/>
            <person name="Ye C."/>
            <person name="Zhang J."/>
            <person name="Xu J."/>
            <person name="Zhou Y."/>
            <person name="Yu Y."/>
            <person name="Zhang B."/>
            <person name="Zhuang S."/>
            <person name="Wei H."/>
            <person name="Liu B."/>
            <person name="Lei M."/>
            <person name="Yu H."/>
            <person name="Li Y."/>
            <person name="Xu H."/>
            <person name="Wei S."/>
            <person name="He X."/>
            <person name="Fang L."/>
            <person name="Zhang Z."/>
            <person name="Zhang Y."/>
            <person name="Huang X."/>
            <person name="Su Z."/>
            <person name="Tong W."/>
            <person name="Li J."/>
            <person name="Tong Z."/>
            <person name="Li S."/>
            <person name="Ye J."/>
            <person name="Wang L."/>
            <person name="Fang L."/>
            <person name="Lei T."/>
            <person name="Chen C."/>
            <person name="Chen H."/>
            <person name="Xu Z."/>
            <person name="Li H."/>
            <person name="Huang H."/>
            <person name="Zhang F."/>
            <person name="Xu H."/>
            <person name="Li N."/>
            <person name="Zhao C."/>
            <person name="Li S."/>
            <person name="Dong L."/>
            <person name="Huang Y."/>
            <person name="Li L."/>
            <person name="Xi Y."/>
            <person name="Qi Q."/>
            <person name="Li W."/>
            <person name="Zhang B."/>
            <person name="Hu W."/>
            <person name="Zhang Y."/>
            <person name="Tian X."/>
            <person name="Jiao Y."/>
            <person name="Liang X."/>
            <person name="Jin J."/>
            <person name="Gao L."/>
            <person name="Zheng W."/>
            <person name="Hao B."/>
            <person name="Liu S."/>
            <person name="Wang W."/>
            <person name="Yuan L."/>
            <person name="Cao M."/>
            <person name="McDermott J."/>
            <person name="Samudrala R."/>
            <person name="Wang J."/>
            <person name="Wong G.K."/>
            <person name="Yang H."/>
        </authorList>
    </citation>
    <scope>NUCLEOTIDE SEQUENCE [LARGE SCALE GENOMIC DNA]</scope>
    <source>
        <strain evidence="3">cv. 93-11</strain>
    </source>
</reference>
<accession>B8ANM6</accession>
<dbReference type="EMBL" id="CM000128">
    <property type="protein sequence ID" value="EEC75871.1"/>
    <property type="molecule type" value="Genomic_DNA"/>
</dbReference>
<dbReference type="STRING" id="39946.B8ANM6"/>
<dbReference type="PROSITE" id="PS50181">
    <property type="entry name" value="FBOX"/>
    <property type="match status" value="1"/>
</dbReference>